<organism evidence="1 2">
    <name type="scientific">Pluteus cervinus</name>
    <dbReference type="NCBI Taxonomy" id="181527"/>
    <lineage>
        <taxon>Eukaryota</taxon>
        <taxon>Fungi</taxon>
        <taxon>Dikarya</taxon>
        <taxon>Basidiomycota</taxon>
        <taxon>Agaricomycotina</taxon>
        <taxon>Agaricomycetes</taxon>
        <taxon>Agaricomycetidae</taxon>
        <taxon>Agaricales</taxon>
        <taxon>Pluteineae</taxon>
        <taxon>Pluteaceae</taxon>
        <taxon>Pluteus</taxon>
    </lineage>
</organism>
<name>A0ACD3BI48_9AGAR</name>
<keyword evidence="2" id="KW-1185">Reference proteome</keyword>
<dbReference type="EMBL" id="ML208259">
    <property type="protein sequence ID" value="TFK76717.1"/>
    <property type="molecule type" value="Genomic_DNA"/>
</dbReference>
<dbReference type="Proteomes" id="UP000308600">
    <property type="component" value="Unassembled WGS sequence"/>
</dbReference>
<evidence type="ECO:0000313" key="2">
    <source>
        <dbReference type="Proteomes" id="UP000308600"/>
    </source>
</evidence>
<protein>
    <submittedName>
        <fullName evidence="1">Lysophospholipase I</fullName>
    </submittedName>
</protein>
<proteinExistence type="predicted"/>
<reference evidence="1 2" key="1">
    <citation type="journal article" date="2019" name="Nat. Ecol. Evol.">
        <title>Megaphylogeny resolves global patterns of mushroom evolution.</title>
        <authorList>
            <person name="Varga T."/>
            <person name="Krizsan K."/>
            <person name="Foldi C."/>
            <person name="Dima B."/>
            <person name="Sanchez-Garcia M."/>
            <person name="Sanchez-Ramirez S."/>
            <person name="Szollosi G.J."/>
            <person name="Szarkandi J.G."/>
            <person name="Papp V."/>
            <person name="Albert L."/>
            <person name="Andreopoulos W."/>
            <person name="Angelini C."/>
            <person name="Antonin V."/>
            <person name="Barry K.W."/>
            <person name="Bougher N.L."/>
            <person name="Buchanan P."/>
            <person name="Buyck B."/>
            <person name="Bense V."/>
            <person name="Catcheside P."/>
            <person name="Chovatia M."/>
            <person name="Cooper J."/>
            <person name="Damon W."/>
            <person name="Desjardin D."/>
            <person name="Finy P."/>
            <person name="Geml J."/>
            <person name="Haridas S."/>
            <person name="Hughes K."/>
            <person name="Justo A."/>
            <person name="Karasinski D."/>
            <person name="Kautmanova I."/>
            <person name="Kiss B."/>
            <person name="Kocsube S."/>
            <person name="Kotiranta H."/>
            <person name="LaButti K.M."/>
            <person name="Lechner B.E."/>
            <person name="Liimatainen K."/>
            <person name="Lipzen A."/>
            <person name="Lukacs Z."/>
            <person name="Mihaltcheva S."/>
            <person name="Morgado L.N."/>
            <person name="Niskanen T."/>
            <person name="Noordeloos M.E."/>
            <person name="Ohm R.A."/>
            <person name="Ortiz-Santana B."/>
            <person name="Ovrebo C."/>
            <person name="Racz N."/>
            <person name="Riley R."/>
            <person name="Savchenko A."/>
            <person name="Shiryaev A."/>
            <person name="Soop K."/>
            <person name="Spirin V."/>
            <person name="Szebenyi C."/>
            <person name="Tomsovsky M."/>
            <person name="Tulloss R.E."/>
            <person name="Uehling J."/>
            <person name="Grigoriev I.V."/>
            <person name="Vagvolgyi C."/>
            <person name="Papp T."/>
            <person name="Martin F.M."/>
            <person name="Miettinen O."/>
            <person name="Hibbett D.S."/>
            <person name="Nagy L.G."/>
        </authorList>
    </citation>
    <scope>NUCLEOTIDE SEQUENCE [LARGE SCALE GENOMIC DNA]</scope>
    <source>
        <strain evidence="1 2">NL-1719</strain>
    </source>
</reference>
<gene>
    <name evidence="1" type="ORF">BDN72DRAFT_806771</name>
</gene>
<sequence length="228" mass="24688">MDSPQAVTSVAASSNHTGTVIFLHGLGQGTETWKELIIEAFVPHLPHIEWILPQAAPVPVSLNQGQRRPSWFDITQFPPDPDHFDELGTAHSISVIENVILSQVHAGIDPGRIVLLGFSQGAALALMVSLTTLHDLGGVVSLSGWIPKSPRARQLLHSELNFPILFCHGTSDIEVPLDLGRDAVGFLLNSLSGAEDHTAFKTYPGLGHTINDDELDDLVRWLQVNLGP</sequence>
<accession>A0ACD3BI48</accession>
<evidence type="ECO:0000313" key="1">
    <source>
        <dbReference type="EMBL" id="TFK76717.1"/>
    </source>
</evidence>